<name>A0ABR5TJZ6_9EURY</name>
<keyword evidence="8" id="KW-0411">Iron-sulfur</keyword>
<dbReference type="EMBL" id="LHYI01000012">
    <property type="protein sequence ID" value="KXB08592.1"/>
    <property type="molecule type" value="Genomic_DNA"/>
</dbReference>
<dbReference type="Gene3D" id="1.10.340.30">
    <property type="entry name" value="Hypothetical protein, domain 2"/>
    <property type="match status" value="1"/>
</dbReference>
<dbReference type="SUPFAM" id="SSF48150">
    <property type="entry name" value="DNA-glycosylase"/>
    <property type="match status" value="1"/>
</dbReference>
<keyword evidence="7" id="KW-0408">Iron</keyword>
<evidence type="ECO:0000256" key="3">
    <source>
        <dbReference type="ARBA" id="ARBA00022485"/>
    </source>
</evidence>
<evidence type="ECO:0000256" key="8">
    <source>
        <dbReference type="ARBA" id="ARBA00023014"/>
    </source>
</evidence>
<dbReference type="InterPro" id="IPR000445">
    <property type="entry name" value="HhH_motif"/>
</dbReference>
<keyword evidence="10" id="KW-0326">Glycosidase</keyword>
<gene>
    <name evidence="12" type="ORF">AKJ55_00715</name>
</gene>
<evidence type="ECO:0000256" key="7">
    <source>
        <dbReference type="ARBA" id="ARBA00023004"/>
    </source>
</evidence>
<dbReference type="Pfam" id="PF00633">
    <property type="entry name" value="HHH"/>
    <property type="match status" value="1"/>
</dbReference>
<protein>
    <recommendedName>
        <fullName evidence="11">HhH-GPD domain-containing protein</fullName>
    </recommendedName>
</protein>
<dbReference type="Pfam" id="PF00730">
    <property type="entry name" value="HhH-GPD"/>
    <property type="match status" value="1"/>
</dbReference>
<comment type="similarity">
    <text evidence="2">Belongs to the Nth/MutY family.</text>
</comment>
<feature type="domain" description="HhH-GPD" evidence="11">
    <location>
        <begin position="31"/>
        <end position="187"/>
    </location>
</feature>
<dbReference type="Pfam" id="PF10576">
    <property type="entry name" value="EndIII_4Fe-2S"/>
    <property type="match status" value="1"/>
</dbReference>
<evidence type="ECO:0000256" key="6">
    <source>
        <dbReference type="ARBA" id="ARBA00022801"/>
    </source>
</evidence>
<evidence type="ECO:0000256" key="10">
    <source>
        <dbReference type="ARBA" id="ARBA00023295"/>
    </source>
</evidence>
<keyword evidence="13" id="KW-1185">Reference proteome</keyword>
<evidence type="ECO:0000256" key="1">
    <source>
        <dbReference type="ARBA" id="ARBA00001966"/>
    </source>
</evidence>
<dbReference type="SMART" id="SM00478">
    <property type="entry name" value="ENDO3c"/>
    <property type="match status" value="1"/>
</dbReference>
<keyword evidence="3" id="KW-0004">4Fe-4S</keyword>
<sequence length="210" mass="23601">MRKTLRTLESEFQVNIPNPKNPFLSLIRTVLSQNTNRKNTNNAFERLTSKYASPSEIAKADLEDLHDLIRPAGLYRSKAKSLKDQAELILDRYEGNLEKVLSKSLDEARRELLALPGVGPKTADCVLLFAGERDVLPVDTHVSRTSKRLGFADLKDKPEVVKQKVEPLIPTGERGKVHLLLIELGREYCKASNPVCEECPIEDLCPKIEV</sequence>
<dbReference type="Proteomes" id="UP000070633">
    <property type="component" value="Unassembled WGS sequence"/>
</dbReference>
<evidence type="ECO:0000256" key="4">
    <source>
        <dbReference type="ARBA" id="ARBA00022723"/>
    </source>
</evidence>
<dbReference type="InterPro" id="IPR003651">
    <property type="entry name" value="Endonuclease3_FeS-loop_motif"/>
</dbReference>
<evidence type="ECO:0000256" key="2">
    <source>
        <dbReference type="ARBA" id="ARBA00008343"/>
    </source>
</evidence>
<dbReference type="InterPro" id="IPR003265">
    <property type="entry name" value="HhH-GPD_domain"/>
</dbReference>
<dbReference type="InterPro" id="IPR023170">
    <property type="entry name" value="HhH_base_excis_C"/>
</dbReference>
<accession>A0ABR5TJZ6</accession>
<dbReference type="PANTHER" id="PTHR10359:SF18">
    <property type="entry name" value="ENDONUCLEASE III"/>
    <property type="match status" value="1"/>
</dbReference>
<organism evidence="12 13">
    <name type="scientific">candidate division MSBL1 archaeon SCGC-AAA382M17</name>
    <dbReference type="NCBI Taxonomy" id="1698284"/>
    <lineage>
        <taxon>Archaea</taxon>
        <taxon>Methanobacteriati</taxon>
        <taxon>Methanobacteriota</taxon>
        <taxon>candidate division MSBL1</taxon>
    </lineage>
</organism>
<keyword evidence="5" id="KW-0227">DNA damage</keyword>
<keyword evidence="9" id="KW-0234">DNA repair</keyword>
<dbReference type="PIRSF" id="PIRSF001435">
    <property type="entry name" value="Nth"/>
    <property type="match status" value="1"/>
</dbReference>
<comment type="caution">
    <text evidence="12">The sequence shown here is derived from an EMBL/GenBank/DDBJ whole genome shotgun (WGS) entry which is preliminary data.</text>
</comment>
<reference evidence="12 13" key="1">
    <citation type="journal article" date="2016" name="Sci. Rep.">
        <title>Metabolic traits of an uncultured archaeal lineage -MSBL1- from brine pools of the Red Sea.</title>
        <authorList>
            <person name="Mwirichia R."/>
            <person name="Alam I."/>
            <person name="Rashid M."/>
            <person name="Vinu M."/>
            <person name="Ba-Alawi W."/>
            <person name="Anthony Kamau A."/>
            <person name="Kamanda Ngugi D."/>
            <person name="Goker M."/>
            <person name="Klenk H.P."/>
            <person name="Bajic V."/>
            <person name="Stingl U."/>
        </authorList>
    </citation>
    <scope>NUCLEOTIDE SEQUENCE [LARGE SCALE GENOMIC DNA]</scope>
    <source>
        <strain evidence="12">SCGC-AAA382M17</strain>
    </source>
</reference>
<evidence type="ECO:0000313" key="12">
    <source>
        <dbReference type="EMBL" id="KXB08592.1"/>
    </source>
</evidence>
<dbReference type="PANTHER" id="PTHR10359">
    <property type="entry name" value="A/G-SPECIFIC ADENINE GLYCOSYLASE/ENDONUCLEASE III"/>
    <property type="match status" value="1"/>
</dbReference>
<proteinExistence type="inferred from homology"/>
<dbReference type="SMART" id="SM00525">
    <property type="entry name" value="FES"/>
    <property type="match status" value="1"/>
</dbReference>
<evidence type="ECO:0000259" key="11">
    <source>
        <dbReference type="SMART" id="SM00478"/>
    </source>
</evidence>
<keyword evidence="6" id="KW-0378">Hydrolase</keyword>
<dbReference type="InterPro" id="IPR011257">
    <property type="entry name" value="DNA_glycosylase"/>
</dbReference>
<evidence type="ECO:0000313" key="13">
    <source>
        <dbReference type="Proteomes" id="UP000070633"/>
    </source>
</evidence>
<dbReference type="CDD" id="cd00056">
    <property type="entry name" value="ENDO3c"/>
    <property type="match status" value="1"/>
</dbReference>
<dbReference type="Gene3D" id="1.10.1670.10">
    <property type="entry name" value="Helix-hairpin-Helix base-excision DNA repair enzymes (C-terminal)"/>
    <property type="match status" value="1"/>
</dbReference>
<comment type="cofactor">
    <cofactor evidence="1">
        <name>[4Fe-4S] cluster</name>
        <dbReference type="ChEBI" id="CHEBI:49883"/>
    </cofactor>
</comment>
<keyword evidence="4" id="KW-0479">Metal-binding</keyword>
<evidence type="ECO:0000256" key="5">
    <source>
        <dbReference type="ARBA" id="ARBA00022763"/>
    </source>
</evidence>
<evidence type="ECO:0000256" key="9">
    <source>
        <dbReference type="ARBA" id="ARBA00023204"/>
    </source>
</evidence>